<proteinExistence type="predicted"/>
<sequence length="469" mass="52451">MATRSRFSTDTVSLPSSHSSSSMAEMVSLPSSLSPTGSSMQDIEIAQLKQEIEQLRVSEYTMKQQRDNARTEGFKIAGASAKYSRGVQALEQQLTELKKEVADLNVKLEVRDKELSQTRGKLASERTKRQMLPPPSLPSSSRHTTIIPDIRSKDAELRSTQAQLAQLQRDYAQLKDHAELNNLHAGADWESYKRECDERVEDAEQLTKAAEAETEGLRHIEDAYELLEIKDFETNKKLVELINECRQKDERVAWFEANANDQAAAHADLQEVIIDTYLASEAPELTCSSIYSVATKPQAPAPRLAISAVQSVSIAPQAKRACAPFAANVVINLSATDRKTWTLMQRVQSAICLKTRLDIHGPRNLTKDFIQGMAQVEADHAHWQNVALSSIEEMEEFRKRKLCTLPGHRNLADELVAKDLQLQIQQALILDWEREAAHWRAQMPQAVAKLQDKRASGKCSCNSAADPEP</sequence>
<name>A0A6A7A8D3_9PLEO</name>
<dbReference type="AlphaFoldDB" id="A0A6A7A8D3"/>
<evidence type="ECO:0000256" key="1">
    <source>
        <dbReference type="SAM" id="Coils"/>
    </source>
</evidence>
<feature type="region of interest" description="Disordered" evidence="2">
    <location>
        <begin position="1"/>
        <end position="38"/>
    </location>
</feature>
<organism evidence="3 4">
    <name type="scientific">Ophiobolus disseminans</name>
    <dbReference type="NCBI Taxonomy" id="1469910"/>
    <lineage>
        <taxon>Eukaryota</taxon>
        <taxon>Fungi</taxon>
        <taxon>Dikarya</taxon>
        <taxon>Ascomycota</taxon>
        <taxon>Pezizomycotina</taxon>
        <taxon>Dothideomycetes</taxon>
        <taxon>Pleosporomycetidae</taxon>
        <taxon>Pleosporales</taxon>
        <taxon>Pleosporineae</taxon>
        <taxon>Phaeosphaeriaceae</taxon>
        <taxon>Ophiobolus</taxon>
    </lineage>
</organism>
<evidence type="ECO:0000256" key="2">
    <source>
        <dbReference type="SAM" id="MobiDB-lite"/>
    </source>
</evidence>
<dbReference type="Proteomes" id="UP000799424">
    <property type="component" value="Unassembled WGS sequence"/>
</dbReference>
<evidence type="ECO:0000313" key="3">
    <source>
        <dbReference type="EMBL" id="KAF2829064.1"/>
    </source>
</evidence>
<accession>A0A6A7A8D3</accession>
<feature type="coiled-coil region" evidence="1">
    <location>
        <begin position="80"/>
        <end position="114"/>
    </location>
</feature>
<keyword evidence="1" id="KW-0175">Coiled coil</keyword>
<gene>
    <name evidence="3" type="ORF">CC86DRAFT_184348</name>
</gene>
<feature type="compositionally biased region" description="Low complexity" evidence="2">
    <location>
        <begin position="8"/>
        <end position="38"/>
    </location>
</feature>
<protein>
    <submittedName>
        <fullName evidence="3">Uncharacterized protein</fullName>
    </submittedName>
</protein>
<keyword evidence="4" id="KW-1185">Reference proteome</keyword>
<dbReference type="EMBL" id="MU006221">
    <property type="protein sequence ID" value="KAF2829064.1"/>
    <property type="molecule type" value="Genomic_DNA"/>
</dbReference>
<reference evidence="3" key="1">
    <citation type="journal article" date="2020" name="Stud. Mycol.">
        <title>101 Dothideomycetes genomes: a test case for predicting lifestyles and emergence of pathogens.</title>
        <authorList>
            <person name="Haridas S."/>
            <person name="Albert R."/>
            <person name="Binder M."/>
            <person name="Bloem J."/>
            <person name="Labutti K."/>
            <person name="Salamov A."/>
            <person name="Andreopoulos B."/>
            <person name="Baker S."/>
            <person name="Barry K."/>
            <person name="Bills G."/>
            <person name="Bluhm B."/>
            <person name="Cannon C."/>
            <person name="Castanera R."/>
            <person name="Culley D."/>
            <person name="Daum C."/>
            <person name="Ezra D."/>
            <person name="Gonzalez J."/>
            <person name="Henrissat B."/>
            <person name="Kuo A."/>
            <person name="Liang C."/>
            <person name="Lipzen A."/>
            <person name="Lutzoni F."/>
            <person name="Magnuson J."/>
            <person name="Mondo S."/>
            <person name="Nolan M."/>
            <person name="Ohm R."/>
            <person name="Pangilinan J."/>
            <person name="Park H.-J."/>
            <person name="Ramirez L."/>
            <person name="Alfaro M."/>
            <person name="Sun H."/>
            <person name="Tritt A."/>
            <person name="Yoshinaga Y."/>
            <person name="Zwiers L.-H."/>
            <person name="Turgeon B."/>
            <person name="Goodwin S."/>
            <person name="Spatafora J."/>
            <person name="Crous P."/>
            <person name="Grigoriev I."/>
        </authorList>
    </citation>
    <scope>NUCLEOTIDE SEQUENCE</scope>
    <source>
        <strain evidence="3">CBS 113818</strain>
    </source>
</reference>
<feature type="coiled-coil region" evidence="1">
    <location>
        <begin position="150"/>
        <end position="213"/>
    </location>
</feature>
<dbReference type="OrthoDB" id="3799726at2759"/>
<evidence type="ECO:0000313" key="4">
    <source>
        <dbReference type="Proteomes" id="UP000799424"/>
    </source>
</evidence>